<dbReference type="InterPro" id="IPR036942">
    <property type="entry name" value="Beta-barrel_TonB_sf"/>
</dbReference>
<organism evidence="14 15">
    <name type="scientific">Phaeocystidibacter luteus</name>
    <dbReference type="NCBI Taxonomy" id="911197"/>
    <lineage>
        <taxon>Bacteria</taxon>
        <taxon>Pseudomonadati</taxon>
        <taxon>Bacteroidota</taxon>
        <taxon>Flavobacteriia</taxon>
        <taxon>Flavobacteriales</taxon>
        <taxon>Phaeocystidibacteraceae</taxon>
        <taxon>Phaeocystidibacter</taxon>
    </lineage>
</organism>
<feature type="chain" id="PRO_5026674092" evidence="11">
    <location>
        <begin position="22"/>
        <end position="740"/>
    </location>
</feature>
<keyword evidence="8 14" id="KW-0675">Receptor</keyword>
<dbReference type="InterPro" id="IPR037066">
    <property type="entry name" value="Plug_dom_sf"/>
</dbReference>
<evidence type="ECO:0000256" key="3">
    <source>
        <dbReference type="ARBA" id="ARBA00022452"/>
    </source>
</evidence>
<evidence type="ECO:0000256" key="8">
    <source>
        <dbReference type="ARBA" id="ARBA00023170"/>
    </source>
</evidence>
<protein>
    <submittedName>
        <fullName evidence="14">TonB-dependent receptor</fullName>
    </submittedName>
</protein>
<dbReference type="AlphaFoldDB" id="A0A6N6RLQ1"/>
<dbReference type="Pfam" id="PF07715">
    <property type="entry name" value="Plug"/>
    <property type="match status" value="1"/>
</dbReference>
<dbReference type="InterPro" id="IPR012910">
    <property type="entry name" value="Plug_dom"/>
</dbReference>
<comment type="subcellular location">
    <subcellularLocation>
        <location evidence="1">Cell outer membrane</location>
        <topology evidence="1">Multi-pass membrane protein</topology>
    </subcellularLocation>
</comment>
<evidence type="ECO:0000313" key="15">
    <source>
        <dbReference type="Proteomes" id="UP000468650"/>
    </source>
</evidence>
<dbReference type="PANTHER" id="PTHR30069:SF29">
    <property type="entry name" value="HEMOGLOBIN AND HEMOGLOBIN-HAPTOGLOBIN-BINDING PROTEIN 1-RELATED"/>
    <property type="match status" value="1"/>
</dbReference>
<evidence type="ECO:0000256" key="1">
    <source>
        <dbReference type="ARBA" id="ARBA00004571"/>
    </source>
</evidence>
<keyword evidence="15" id="KW-1185">Reference proteome</keyword>
<dbReference type="GO" id="GO:0044718">
    <property type="term" value="P:siderophore transmembrane transport"/>
    <property type="evidence" value="ECO:0007669"/>
    <property type="project" value="TreeGrafter"/>
</dbReference>
<evidence type="ECO:0000256" key="5">
    <source>
        <dbReference type="ARBA" id="ARBA00022729"/>
    </source>
</evidence>
<dbReference type="Gene3D" id="2.60.40.1120">
    <property type="entry name" value="Carboxypeptidase-like, regulatory domain"/>
    <property type="match status" value="1"/>
</dbReference>
<keyword evidence="9" id="KW-0998">Cell outer membrane</keyword>
<dbReference type="InterPro" id="IPR000531">
    <property type="entry name" value="Beta-barrel_TonB"/>
</dbReference>
<evidence type="ECO:0000256" key="11">
    <source>
        <dbReference type="SAM" id="SignalP"/>
    </source>
</evidence>
<proteinExistence type="inferred from homology"/>
<dbReference type="InterPro" id="IPR008969">
    <property type="entry name" value="CarboxyPept-like_regulatory"/>
</dbReference>
<dbReference type="PANTHER" id="PTHR30069">
    <property type="entry name" value="TONB-DEPENDENT OUTER MEMBRANE RECEPTOR"/>
    <property type="match status" value="1"/>
</dbReference>
<comment type="caution">
    <text evidence="14">The sequence shown here is derived from an EMBL/GenBank/DDBJ whole genome shotgun (WGS) entry which is preliminary data.</text>
</comment>
<feature type="signal peptide" evidence="11">
    <location>
        <begin position="1"/>
        <end position="21"/>
    </location>
</feature>
<evidence type="ECO:0000256" key="4">
    <source>
        <dbReference type="ARBA" id="ARBA00022692"/>
    </source>
</evidence>
<dbReference type="SUPFAM" id="SSF56935">
    <property type="entry name" value="Porins"/>
    <property type="match status" value="1"/>
</dbReference>
<dbReference type="GO" id="GO:0009279">
    <property type="term" value="C:cell outer membrane"/>
    <property type="evidence" value="ECO:0007669"/>
    <property type="project" value="UniProtKB-SubCell"/>
</dbReference>
<dbReference type="OrthoDB" id="1109239at2"/>
<dbReference type="SUPFAM" id="SSF49464">
    <property type="entry name" value="Carboxypeptidase regulatory domain-like"/>
    <property type="match status" value="1"/>
</dbReference>
<evidence type="ECO:0000313" key="14">
    <source>
        <dbReference type="EMBL" id="KAB2814514.1"/>
    </source>
</evidence>
<feature type="domain" description="TonB-dependent receptor-like beta-barrel" evidence="12">
    <location>
        <begin position="244"/>
        <end position="696"/>
    </location>
</feature>
<dbReference type="Gene3D" id="2.170.130.10">
    <property type="entry name" value="TonB-dependent receptor, plug domain"/>
    <property type="match status" value="1"/>
</dbReference>
<keyword evidence="6 10" id="KW-0798">TonB box</keyword>
<accession>A0A6N6RLQ1</accession>
<dbReference type="Proteomes" id="UP000468650">
    <property type="component" value="Unassembled WGS sequence"/>
</dbReference>
<dbReference type="RefSeq" id="WP_151666093.1">
    <property type="nucleotide sequence ID" value="NZ_WBVO01000001.1"/>
</dbReference>
<dbReference type="Gene3D" id="2.40.170.20">
    <property type="entry name" value="TonB-dependent receptor, beta-barrel domain"/>
    <property type="match status" value="1"/>
</dbReference>
<reference evidence="14 15" key="1">
    <citation type="submission" date="2019-09" db="EMBL/GenBank/DDBJ databases">
        <title>Genomes of family Cryomorphaceae.</title>
        <authorList>
            <person name="Bowman J.P."/>
        </authorList>
    </citation>
    <scope>NUCLEOTIDE SEQUENCE [LARGE SCALE GENOMIC DNA]</scope>
    <source>
        <strain evidence="14 15">LMG 25704</strain>
    </source>
</reference>
<name>A0A6N6RLQ1_9FLAO</name>
<evidence type="ECO:0000256" key="10">
    <source>
        <dbReference type="RuleBase" id="RU003357"/>
    </source>
</evidence>
<comment type="similarity">
    <text evidence="10">Belongs to the TonB-dependent receptor family.</text>
</comment>
<dbReference type="GO" id="GO:0015344">
    <property type="term" value="F:siderophore uptake transmembrane transporter activity"/>
    <property type="evidence" value="ECO:0007669"/>
    <property type="project" value="TreeGrafter"/>
</dbReference>
<dbReference type="Pfam" id="PF00593">
    <property type="entry name" value="TonB_dep_Rec_b-barrel"/>
    <property type="match status" value="1"/>
</dbReference>
<sequence length="740" mass="82853">MYKQLLGLLSMLIFSTLGVHAQITGVVSESATGEPIPGAIVMWHGTDVTTTTNPNGEYSIEKPAGASMLMVHASGYGTQNKSVISRKGTINFNLLTNTELEEVSITERGKETGIDLESAQMQMNINRSELRKAACCNLSESFETNASVDVSFTDAVTGTKQIEMLGLAGRYVLIQRENIPFARALNSNMGLSLIPGPFVESIQLTKGLSSVVNGYESVSGQINVEFEHPSQEFDFMLNGYVNQGARFETNAWINTPVSDKVDMGTLVHYSNVPFAQDRNGDGFADMATGEQFNLHNRWKYLLNNGWGGQIGFNIASDTRTSGQTEDVFDEPGVTPWLFEQNTTRYELFGKNGWVSAAPYRSLGLVYNVSSQNMEANLGDRLLLTRQNTAYFNSIYQDIFSNTFHKYKTGVSLQYDNISEYLDTAGGLSQIFYNTERTEVVPGAYFEYTYSGDGPWTVVSGVRVDYHNLFGTLITPRMNVKYQATENTTLRIGGGRGMRTANVITENISGLASGRDFAILGSNTIQQERAWNVGASVSQVFLLFDRGATVSVDGFFTWFENKMIADYDLRPYEYSVYFAEGSRSTSLLAQLDFEPLENLEVRVAYKYLDARDAFTGGEDQSFGVPTHRGFLNLGYHLDESGWKFDATYNWYGSRRLLSTEYYSEPLDNYSPSFSMVHLQVNKRFGKEWDVYAGVENLLDYRQENPILNADNTKSRSFETNRVYGPIFGRMLYLGFYYNFNG</sequence>
<dbReference type="Pfam" id="PF13715">
    <property type="entry name" value="CarbopepD_reg_2"/>
    <property type="match status" value="1"/>
</dbReference>
<keyword evidence="4" id="KW-0812">Transmembrane</keyword>
<keyword evidence="5 11" id="KW-0732">Signal</keyword>
<gene>
    <name evidence="14" type="ORF">F8C67_01895</name>
</gene>
<dbReference type="EMBL" id="WBVO01000001">
    <property type="protein sequence ID" value="KAB2814514.1"/>
    <property type="molecule type" value="Genomic_DNA"/>
</dbReference>
<keyword evidence="3" id="KW-1134">Transmembrane beta strand</keyword>
<dbReference type="InterPro" id="IPR039426">
    <property type="entry name" value="TonB-dep_rcpt-like"/>
</dbReference>
<evidence type="ECO:0000259" key="12">
    <source>
        <dbReference type="Pfam" id="PF00593"/>
    </source>
</evidence>
<evidence type="ECO:0000256" key="2">
    <source>
        <dbReference type="ARBA" id="ARBA00022448"/>
    </source>
</evidence>
<keyword evidence="2" id="KW-0813">Transport</keyword>
<evidence type="ECO:0000256" key="7">
    <source>
        <dbReference type="ARBA" id="ARBA00023136"/>
    </source>
</evidence>
<feature type="domain" description="TonB-dependent receptor plug" evidence="13">
    <location>
        <begin position="121"/>
        <end position="220"/>
    </location>
</feature>
<evidence type="ECO:0000259" key="13">
    <source>
        <dbReference type="Pfam" id="PF07715"/>
    </source>
</evidence>
<evidence type="ECO:0000256" key="6">
    <source>
        <dbReference type="ARBA" id="ARBA00023077"/>
    </source>
</evidence>
<keyword evidence="7 10" id="KW-0472">Membrane</keyword>
<evidence type="ECO:0000256" key="9">
    <source>
        <dbReference type="ARBA" id="ARBA00023237"/>
    </source>
</evidence>